<feature type="compositionally biased region" description="Basic and acidic residues" evidence="1">
    <location>
        <begin position="55"/>
        <end position="64"/>
    </location>
</feature>
<dbReference type="EMBL" id="LT550056">
    <property type="protein sequence ID" value="SAL94937.1"/>
    <property type="molecule type" value="Genomic_DNA"/>
</dbReference>
<dbReference type="Proteomes" id="UP000078561">
    <property type="component" value="Unassembled WGS sequence"/>
</dbReference>
<dbReference type="AlphaFoldDB" id="A0A168KLX0"/>
<keyword evidence="3" id="KW-1185">Reference proteome</keyword>
<organism evidence="2">
    <name type="scientific">Absidia glauca</name>
    <name type="common">Pin mould</name>
    <dbReference type="NCBI Taxonomy" id="4829"/>
    <lineage>
        <taxon>Eukaryota</taxon>
        <taxon>Fungi</taxon>
        <taxon>Fungi incertae sedis</taxon>
        <taxon>Mucoromycota</taxon>
        <taxon>Mucoromycotina</taxon>
        <taxon>Mucoromycetes</taxon>
        <taxon>Mucorales</taxon>
        <taxon>Cunninghamellaceae</taxon>
        <taxon>Absidia</taxon>
    </lineage>
</organism>
<dbReference type="STRING" id="4829.A0A168KLX0"/>
<evidence type="ECO:0008006" key="4">
    <source>
        <dbReference type="Google" id="ProtNLM"/>
    </source>
</evidence>
<accession>A0A168KLX0</accession>
<evidence type="ECO:0000313" key="3">
    <source>
        <dbReference type="Proteomes" id="UP000078561"/>
    </source>
</evidence>
<feature type="compositionally biased region" description="Low complexity" evidence="1">
    <location>
        <begin position="321"/>
        <end position="340"/>
    </location>
</feature>
<feature type="region of interest" description="Disordered" evidence="1">
    <location>
        <begin position="278"/>
        <end position="377"/>
    </location>
</feature>
<dbReference type="InParanoid" id="A0A168KLX0"/>
<evidence type="ECO:0000256" key="1">
    <source>
        <dbReference type="SAM" id="MobiDB-lite"/>
    </source>
</evidence>
<dbReference type="OrthoDB" id="10035640at2759"/>
<proteinExistence type="predicted"/>
<sequence>MGQDQSLQSRTPLSRQPLNETTQRHSLRRTLSDQPLANPDERTLTNRFHSTINLKETRQSDYLDHSTPPSEQDEEEEVDGMVSVVKATNSSQDPILSKLQQLGPVRPLIPNSTRSPFGLDSLLDIGSVGMKSLLGKEPTGSSSSSIKAESSAALARADDPLVDILLTLQAHININMSKINLDQRRLLQRIKQVDELSLKTSQAMSMALYQSKGASDRLNEAKHIKVLAKETRHYATSIFESMHRIQHLLDPEDCIGHPEFEKRWPVLNSLHQRASIERPPAFLPSSSSSSSTLATDERVQRRQKSSTASTTVSLANVAPVSETTSLSPSSASSESAPSALNDHYPSSTMDRLQRIINEATPHDQSQDNVYPEAPTVE</sequence>
<feature type="compositionally biased region" description="Polar residues" evidence="1">
    <location>
        <begin position="1"/>
        <end position="21"/>
    </location>
</feature>
<feature type="region of interest" description="Disordered" evidence="1">
    <location>
        <begin position="1"/>
        <end position="77"/>
    </location>
</feature>
<reference evidence="2" key="1">
    <citation type="submission" date="2016-04" db="EMBL/GenBank/DDBJ databases">
        <authorList>
            <person name="Evans L.H."/>
            <person name="Alamgir A."/>
            <person name="Owens N."/>
            <person name="Weber N.D."/>
            <person name="Virtaneva K."/>
            <person name="Barbian K."/>
            <person name="Babar A."/>
            <person name="Rosenke K."/>
        </authorList>
    </citation>
    <scope>NUCLEOTIDE SEQUENCE [LARGE SCALE GENOMIC DNA]</scope>
    <source>
        <strain evidence="2">CBS 101.48</strain>
    </source>
</reference>
<name>A0A168KLX0_ABSGL</name>
<protein>
    <recommendedName>
        <fullName evidence="4">BLOC-1-related complex subunit 5</fullName>
    </recommendedName>
</protein>
<gene>
    <name evidence="2" type="primary">ABSGL_00231.1 scaffold 367</name>
</gene>
<feature type="compositionally biased region" description="Polar residues" evidence="1">
    <location>
        <begin position="305"/>
        <end position="314"/>
    </location>
</feature>
<evidence type="ECO:0000313" key="2">
    <source>
        <dbReference type="EMBL" id="SAL94937.1"/>
    </source>
</evidence>
<feature type="compositionally biased region" description="Polar residues" evidence="1">
    <location>
        <begin position="45"/>
        <end position="54"/>
    </location>
</feature>